<evidence type="ECO:0000256" key="1">
    <source>
        <dbReference type="SAM" id="Phobius"/>
    </source>
</evidence>
<feature type="transmembrane region" description="Helical" evidence="1">
    <location>
        <begin position="75"/>
        <end position="100"/>
    </location>
</feature>
<keyword evidence="1" id="KW-0812">Transmembrane</keyword>
<proteinExistence type="predicted"/>
<comment type="caution">
    <text evidence="2">The sequence shown here is derived from an EMBL/GenBank/DDBJ whole genome shotgun (WGS) entry which is preliminary data.</text>
</comment>
<evidence type="ECO:0000313" key="3">
    <source>
        <dbReference type="Proteomes" id="UP000245890"/>
    </source>
</evidence>
<dbReference type="Pfam" id="PF02325">
    <property type="entry name" value="CCB3_YggT"/>
    <property type="match status" value="1"/>
</dbReference>
<dbReference type="OrthoDB" id="9814445at2"/>
<feature type="transmembrane region" description="Helical" evidence="1">
    <location>
        <begin position="12"/>
        <end position="35"/>
    </location>
</feature>
<dbReference type="AlphaFoldDB" id="A0A2U0SJH7"/>
<gene>
    <name evidence="2" type="ORF">DD559_11240</name>
</gene>
<accession>A0A2U0SJH7</accession>
<dbReference type="EMBL" id="QENQ01000001">
    <property type="protein sequence ID" value="PVX31482.1"/>
    <property type="molecule type" value="Genomic_DNA"/>
</dbReference>
<dbReference type="GO" id="GO:0016020">
    <property type="term" value="C:membrane"/>
    <property type="evidence" value="ECO:0007669"/>
    <property type="project" value="InterPro"/>
</dbReference>
<reference evidence="2 3" key="1">
    <citation type="submission" date="2018-05" db="EMBL/GenBank/DDBJ databases">
        <title>Description of Sphingomonas pokkalii sp nov, isolated from the rhizosphere of saline tolerant pokkali rice and its draft genome analysis.</title>
        <authorList>
            <person name="Menon R."/>
            <person name="Kumari S."/>
            <person name="Rameshkumar N."/>
        </authorList>
    </citation>
    <scope>NUCLEOTIDE SEQUENCE [LARGE SCALE GENOMIC DNA]</scope>
    <source>
        <strain evidence="2 3">L3B27</strain>
    </source>
</reference>
<sequence>MGLMLLQIVQVVLNIVWWIIVIQAILSWLIAFNVINTHSDFVRTVWYALQRMTEPLYRPIRRILPDFGALDLSPLVVLLILYILQTIVVPRIAFMIAGAAL</sequence>
<dbReference type="InterPro" id="IPR003425">
    <property type="entry name" value="CCB3/YggT"/>
</dbReference>
<protein>
    <submittedName>
        <fullName evidence="2">Osmotic-shock protein</fullName>
    </submittedName>
</protein>
<organism evidence="2 3">
    <name type="scientific">Sphingomonas pokkalii</name>
    <dbReference type="NCBI Taxonomy" id="2175090"/>
    <lineage>
        <taxon>Bacteria</taxon>
        <taxon>Pseudomonadati</taxon>
        <taxon>Pseudomonadota</taxon>
        <taxon>Alphaproteobacteria</taxon>
        <taxon>Sphingomonadales</taxon>
        <taxon>Sphingomonadaceae</taxon>
        <taxon>Sphingomonas</taxon>
    </lineage>
</organism>
<keyword evidence="1" id="KW-1133">Transmembrane helix</keyword>
<evidence type="ECO:0000313" key="2">
    <source>
        <dbReference type="EMBL" id="PVX31482.1"/>
    </source>
</evidence>
<name>A0A2U0SJH7_9SPHN</name>
<dbReference type="Proteomes" id="UP000245890">
    <property type="component" value="Unassembled WGS sequence"/>
</dbReference>
<keyword evidence="1" id="KW-0472">Membrane</keyword>
<keyword evidence="3" id="KW-1185">Reference proteome</keyword>